<keyword evidence="3" id="KW-1185">Reference proteome</keyword>
<reference evidence="2 3" key="1">
    <citation type="submission" date="2018-08" db="EMBL/GenBank/DDBJ databases">
        <title>Diversity &amp; Physiological Properties of Lignin-Decomposing Actinobacteria from Soil.</title>
        <authorList>
            <person name="Roh S.G."/>
            <person name="Kim S.B."/>
        </authorList>
    </citation>
    <scope>NUCLEOTIDE SEQUENCE [LARGE SCALE GENOMIC DNA]</scope>
    <source>
        <strain evidence="2 3">MMS17-GH009</strain>
    </source>
</reference>
<dbReference type="InterPro" id="IPR007278">
    <property type="entry name" value="DUF397"/>
</dbReference>
<dbReference type="Proteomes" id="UP000263377">
    <property type="component" value="Unassembled WGS sequence"/>
</dbReference>
<sequence>MKNLIWTRPNACSNAGNCPEVAITTDAVYVRSSLLPDAVAQLTPTEWRDLVSAIRAGEFDV</sequence>
<evidence type="ECO:0000313" key="3">
    <source>
        <dbReference type="Proteomes" id="UP000263377"/>
    </source>
</evidence>
<name>A0A372ZVA4_9ACTN</name>
<dbReference type="EMBL" id="QVIG01000001">
    <property type="protein sequence ID" value="RGD59809.1"/>
    <property type="molecule type" value="Genomic_DNA"/>
</dbReference>
<proteinExistence type="predicted"/>
<organism evidence="2 3">
    <name type="scientific">Kitasatospora xanthocidica</name>
    <dbReference type="NCBI Taxonomy" id="83382"/>
    <lineage>
        <taxon>Bacteria</taxon>
        <taxon>Bacillati</taxon>
        <taxon>Actinomycetota</taxon>
        <taxon>Actinomycetes</taxon>
        <taxon>Kitasatosporales</taxon>
        <taxon>Streptomycetaceae</taxon>
        <taxon>Kitasatospora</taxon>
    </lineage>
</organism>
<protein>
    <submittedName>
        <fullName evidence="2">DUF397 domain-containing protein</fullName>
    </submittedName>
</protein>
<accession>A0A372ZVA4</accession>
<feature type="domain" description="DUF397" evidence="1">
    <location>
        <begin position="6"/>
        <end position="55"/>
    </location>
</feature>
<dbReference type="RefSeq" id="WP_117487964.1">
    <property type="nucleotide sequence ID" value="NZ_QVIG01000001.1"/>
</dbReference>
<dbReference type="Pfam" id="PF04149">
    <property type="entry name" value="DUF397"/>
    <property type="match status" value="1"/>
</dbReference>
<comment type="caution">
    <text evidence="2">The sequence shown here is derived from an EMBL/GenBank/DDBJ whole genome shotgun (WGS) entry which is preliminary data.</text>
</comment>
<gene>
    <name evidence="2" type="ORF">DR950_20290</name>
</gene>
<dbReference type="AlphaFoldDB" id="A0A372ZVA4"/>
<evidence type="ECO:0000259" key="1">
    <source>
        <dbReference type="Pfam" id="PF04149"/>
    </source>
</evidence>
<evidence type="ECO:0000313" key="2">
    <source>
        <dbReference type="EMBL" id="RGD59809.1"/>
    </source>
</evidence>